<keyword evidence="1" id="KW-0472">Membrane</keyword>
<keyword evidence="1" id="KW-1133">Transmembrane helix</keyword>
<name>A0A3Q0JEG3_DIACI</name>
<dbReference type="PaxDb" id="121845-A0A3Q0JEG3"/>
<reference evidence="3" key="1">
    <citation type="submission" date="2025-08" db="UniProtKB">
        <authorList>
            <consortium name="RefSeq"/>
        </authorList>
    </citation>
    <scope>IDENTIFICATION</scope>
</reference>
<dbReference type="Proteomes" id="UP000079169">
    <property type="component" value="Unplaced"/>
</dbReference>
<evidence type="ECO:0000313" key="3">
    <source>
        <dbReference type="RefSeq" id="XP_026685393.1"/>
    </source>
</evidence>
<dbReference type="GeneID" id="113470864"/>
<protein>
    <submittedName>
        <fullName evidence="3">Uncharacterized protein LOC113470864</fullName>
    </submittedName>
</protein>
<accession>A0A3Q0JEG3</accession>
<proteinExistence type="predicted"/>
<feature type="transmembrane region" description="Helical" evidence="1">
    <location>
        <begin position="14"/>
        <end position="37"/>
    </location>
</feature>
<keyword evidence="1" id="KW-0812">Transmembrane</keyword>
<organism evidence="2 3">
    <name type="scientific">Diaphorina citri</name>
    <name type="common">Asian citrus psyllid</name>
    <dbReference type="NCBI Taxonomy" id="121845"/>
    <lineage>
        <taxon>Eukaryota</taxon>
        <taxon>Metazoa</taxon>
        <taxon>Ecdysozoa</taxon>
        <taxon>Arthropoda</taxon>
        <taxon>Hexapoda</taxon>
        <taxon>Insecta</taxon>
        <taxon>Pterygota</taxon>
        <taxon>Neoptera</taxon>
        <taxon>Paraneoptera</taxon>
        <taxon>Hemiptera</taxon>
        <taxon>Sternorrhyncha</taxon>
        <taxon>Psylloidea</taxon>
        <taxon>Psyllidae</taxon>
        <taxon>Diaphorininae</taxon>
        <taxon>Diaphorina</taxon>
    </lineage>
</organism>
<keyword evidence="2" id="KW-1185">Reference proteome</keyword>
<sequence length="155" mass="18616">MIWIPLLNTNEQTIFLAVCAFEYYLMLLLFTLCYQLLIMEFTFTLALAAQYEMLCGYVELVGFQHRDDRQPIYYVDIVNGLYRHVPLDQERIPKYINIKGKSKEKSLDINLQNRDVGETEIKRRKHRKIIYENHFMRLILVRHQQLIRFLNLVGT</sequence>
<evidence type="ECO:0000256" key="1">
    <source>
        <dbReference type="SAM" id="Phobius"/>
    </source>
</evidence>
<gene>
    <name evidence="3" type="primary">LOC113470864</name>
</gene>
<dbReference type="RefSeq" id="XP_026685393.1">
    <property type="nucleotide sequence ID" value="XM_026829592.1"/>
</dbReference>
<dbReference type="KEGG" id="dci:113470864"/>
<evidence type="ECO:0000313" key="2">
    <source>
        <dbReference type="Proteomes" id="UP000079169"/>
    </source>
</evidence>
<dbReference type="AlphaFoldDB" id="A0A3Q0JEG3"/>